<feature type="compositionally biased region" description="Basic residues" evidence="11">
    <location>
        <begin position="640"/>
        <end position="651"/>
    </location>
</feature>
<feature type="compositionally biased region" description="Basic and acidic residues" evidence="11">
    <location>
        <begin position="594"/>
        <end position="639"/>
    </location>
</feature>
<feature type="compositionally biased region" description="Basic residues" evidence="11">
    <location>
        <begin position="569"/>
        <end position="579"/>
    </location>
</feature>
<evidence type="ECO:0000259" key="12">
    <source>
        <dbReference type="Pfam" id="PF01094"/>
    </source>
</evidence>
<keyword evidence="2" id="KW-1003">Cell membrane</keyword>
<sequence length="1586" mass="178364">MLRCLVYYLDKVNFTTPFGDQVTFDENGDALPIYDVMNWLWLPDGKAKIQNVGEVKESTKGKELRLDEAKIFWNFESKQCPAMSCYALQCPATSWYALQCLATPCYALQCSATSCYALQCPATSCYALLCPAMPCHALQCPATPCCTMQRQFYHNGMHKPGDVILGGLFEVHYTSVFPELTFTSEPNQLNCQGHAMTMAFAIDEINKNSNLLPNVTLGYSLYDNCATLVIGLSAALSLASGREEQFLLQENCLGTPPVLGIVGLLVSDDDYGRYVARSFQSDLALSGRGCLAYLEILPWGENPVELKRIVEVMKKSTARVVIVFAHQIHMIQLMKEVKQFWEYTFQCRFSPPPLGWVEAGGELCTGQEDLENVETEFLDVSNLRPEYNIYKAVYTLAYALDDMLRCVPGRGPFSGHSCATLQTLEPWQLMYYLEKVNFTTPFGDQVSFDENGDALPIYDIMNWLWLPDGKTKVQSVGIVKKSATKGEELTLDENKIFWNFESKQVRGTIFLMLCSPISIDSMECTSCPEDFWSSPQRDHCVPKITEFLSYHEPLGICFTTTSLKEGRQKGKNKGTRRQKRENEAKRQEKTRRKREQDDSGQDVKREVNGTKKKASRGEGTRKQGEERPVEERALREGTRKKGTKKSRKRKFHLNEIHKPGDVVLGGMFEVHFTSVFPQRTFISEPEQPSCEGGSLSLASGREEQFLLEKNCLGTPPVLGIVGDSASTYTIAISNVLGLYKMPIVSYFSTCSCLSDRKRFPSFFRTIPSDAFQVAQQNVTGRQWIASEAWTGSTVLHTPLLMPYLSGTLGIAIRRGEIPGLKDFLLQIHPGQYDESYGNNMVTQYWEYTFQCKFDPAGWVEAGGALCTGQEDIEHVETEFLDLSNLRPEYNIYKAVYALAYALDDMLRCVPGRGPFSGHSCATLQTLEPWQLVHYLQKVNFTTPFGDQVSFDENGDVLPIYDIMNWLWLPDGKTKVQNVGAVKESANEEELTLEEDKIFWNFESKQNRNRCEGKKVVMGAFRNVYLLLCIYLFMLFISSSAMSSSLPSSCKLRRKFHLNAMHKPGDVVLGGLFEVHYTSVFPERTYTSQPNPPSCQGFDPPGFRHAMTMAFAIDEINKNSTLLPNVTLGYSLYDNCATLAVGFSAAMSMASGQEERFLLQENCLGAPPVLGIVGDPFSTFSIAISNVLGLFKLPIVSYFATCSCLSDRQRFPSFFRMIPSDAFQVRAMIQILKRFGWTWAGLLVSDDDYGLHAARSFQSDLALSGGGCLAYSEILPWGENPAEVKRIVEVMTKSTARVVIVFAHQIQMIQLMEEVVRQNVTALQWIASEAWTLLDGLHTPAFMPYLRGTLGIAIRHGKIPGLKDFLLRINHVQHLNSSYDNSMVIVKQFWEYTFQCRFAPLPAGWVEAGGEPCTGQENLENVETEFLDVSNLRPEYNVYKAVYTLAYALDEMLRCVPGRGPFSGHSCATLQTLEPWQLVYYLEKVNFTTTFGDQVSFDENGDALPIYDIMNWLWLPDGKTKVQSVGVVKMLASKGEELTLDEDKIFWNFESKEGAQLVLREKHYRIPGSVPGSCALLYINNSSQPPA</sequence>
<dbReference type="InterPro" id="IPR001828">
    <property type="entry name" value="ANF_lig-bd_rcpt"/>
</dbReference>
<evidence type="ECO:0000313" key="14">
    <source>
        <dbReference type="Proteomes" id="UP000327493"/>
    </source>
</evidence>
<keyword evidence="10" id="KW-0807">Transducer</keyword>
<dbReference type="Pfam" id="PF01094">
    <property type="entry name" value="ANF_receptor"/>
    <property type="match status" value="3"/>
</dbReference>
<dbReference type="GO" id="GO:0005886">
    <property type="term" value="C:plasma membrane"/>
    <property type="evidence" value="ECO:0007669"/>
    <property type="project" value="UniProtKB-SubCell"/>
</dbReference>
<organism evidence="13 14">
    <name type="scientific">Etheostoma spectabile</name>
    <name type="common">orangethroat darter</name>
    <dbReference type="NCBI Taxonomy" id="54343"/>
    <lineage>
        <taxon>Eukaryota</taxon>
        <taxon>Metazoa</taxon>
        <taxon>Chordata</taxon>
        <taxon>Craniata</taxon>
        <taxon>Vertebrata</taxon>
        <taxon>Euteleostomi</taxon>
        <taxon>Actinopterygii</taxon>
        <taxon>Neopterygii</taxon>
        <taxon>Teleostei</taxon>
        <taxon>Neoteleostei</taxon>
        <taxon>Acanthomorphata</taxon>
        <taxon>Eupercaria</taxon>
        <taxon>Perciformes</taxon>
        <taxon>Percoidei</taxon>
        <taxon>Percidae</taxon>
        <taxon>Etheostomatinae</taxon>
        <taxon>Etheostoma</taxon>
    </lineage>
</organism>
<keyword evidence="4" id="KW-0732">Signal</keyword>
<keyword evidence="9" id="KW-0325">Glycoprotein</keyword>
<protein>
    <recommendedName>
        <fullName evidence="12">Receptor ligand binding region domain-containing protein</fullName>
    </recommendedName>
</protein>
<dbReference type="Proteomes" id="UP000327493">
    <property type="component" value="Chromosome 3"/>
</dbReference>
<dbReference type="GO" id="GO:0004930">
    <property type="term" value="F:G protein-coupled receptor activity"/>
    <property type="evidence" value="ECO:0007669"/>
    <property type="project" value="UniProtKB-KW"/>
</dbReference>
<evidence type="ECO:0000313" key="13">
    <source>
        <dbReference type="EMBL" id="KAA8594337.1"/>
    </source>
</evidence>
<keyword evidence="6" id="KW-0297">G-protein coupled receptor</keyword>
<keyword evidence="3" id="KW-0812">Transmembrane</keyword>
<dbReference type="FunFam" id="3.40.50.2300:FF:000067">
    <property type="entry name" value="Olfactory receptor C family, h1"/>
    <property type="match status" value="1"/>
</dbReference>
<name>A0A5J5DLR1_9PERO</name>
<evidence type="ECO:0000256" key="2">
    <source>
        <dbReference type="ARBA" id="ARBA00022475"/>
    </source>
</evidence>
<dbReference type="PANTHER" id="PTHR24061">
    <property type="entry name" value="CALCIUM-SENSING RECEPTOR-RELATED"/>
    <property type="match status" value="1"/>
</dbReference>
<keyword evidence="14" id="KW-1185">Reference proteome</keyword>
<keyword evidence="8" id="KW-0675">Receptor</keyword>
<comment type="subcellular location">
    <subcellularLocation>
        <location evidence="1">Cell membrane</location>
        <topology evidence="1">Multi-pass membrane protein</topology>
    </subcellularLocation>
</comment>
<evidence type="ECO:0000256" key="8">
    <source>
        <dbReference type="ARBA" id="ARBA00023170"/>
    </source>
</evidence>
<evidence type="ECO:0000256" key="3">
    <source>
        <dbReference type="ARBA" id="ARBA00022692"/>
    </source>
</evidence>
<dbReference type="InterPro" id="IPR000068">
    <property type="entry name" value="GPCR_3_Ca_sens_rcpt-rel"/>
</dbReference>
<feature type="region of interest" description="Disordered" evidence="11">
    <location>
        <begin position="565"/>
        <end position="651"/>
    </location>
</feature>
<evidence type="ECO:0000256" key="1">
    <source>
        <dbReference type="ARBA" id="ARBA00004651"/>
    </source>
</evidence>
<reference evidence="13 14" key="1">
    <citation type="submission" date="2019-08" db="EMBL/GenBank/DDBJ databases">
        <title>A chromosome-level genome assembly, high-density linkage maps, and genome scans reveal the genomic architecture of hybrid incompatibilities underlying speciation via character displacement in darters (Percidae: Etheostominae).</title>
        <authorList>
            <person name="Moran R.L."/>
            <person name="Catchen J.M."/>
            <person name="Fuller R.C."/>
        </authorList>
    </citation>
    <scope>NUCLEOTIDE SEQUENCE [LARGE SCALE GENOMIC DNA]</scope>
    <source>
        <strain evidence="13">EspeVRDwgs_2016</strain>
        <tissue evidence="13">Muscle</tissue>
    </source>
</reference>
<dbReference type="FunFam" id="3.40.50.2300:FF:000016">
    <property type="entry name" value="Taste 1 receptor member 2"/>
    <property type="match status" value="1"/>
</dbReference>
<feature type="domain" description="Receptor ligand binding region" evidence="12">
    <location>
        <begin position="773"/>
        <end position="965"/>
    </location>
</feature>
<evidence type="ECO:0000256" key="10">
    <source>
        <dbReference type="ARBA" id="ARBA00023224"/>
    </source>
</evidence>
<dbReference type="PANTHER" id="PTHR24061:SF418">
    <property type="entry name" value="C-FAMILY ODORANT RECEPTOR OLFCQ19-RELATED"/>
    <property type="match status" value="1"/>
</dbReference>
<feature type="domain" description="Receptor ligand binding region" evidence="12">
    <location>
        <begin position="1106"/>
        <end position="1511"/>
    </location>
</feature>
<dbReference type="SUPFAM" id="SSF53822">
    <property type="entry name" value="Periplasmic binding protein-like I"/>
    <property type="match status" value="4"/>
</dbReference>
<evidence type="ECO:0000256" key="9">
    <source>
        <dbReference type="ARBA" id="ARBA00023180"/>
    </source>
</evidence>
<feature type="domain" description="Receptor ligand binding region" evidence="12">
    <location>
        <begin position="367"/>
        <end position="463"/>
    </location>
</feature>
<keyword evidence="7" id="KW-0472">Membrane</keyword>
<evidence type="ECO:0000256" key="11">
    <source>
        <dbReference type="SAM" id="MobiDB-lite"/>
    </source>
</evidence>
<dbReference type="InterPro" id="IPR028082">
    <property type="entry name" value="Peripla_BP_I"/>
</dbReference>
<dbReference type="InterPro" id="IPR000337">
    <property type="entry name" value="GPCR_3"/>
</dbReference>
<gene>
    <name evidence="13" type="ORF">FQN60_005171</name>
</gene>
<evidence type="ECO:0000256" key="5">
    <source>
        <dbReference type="ARBA" id="ARBA00022989"/>
    </source>
</evidence>
<evidence type="ECO:0000256" key="4">
    <source>
        <dbReference type="ARBA" id="ARBA00022729"/>
    </source>
</evidence>
<evidence type="ECO:0000256" key="6">
    <source>
        <dbReference type="ARBA" id="ARBA00023040"/>
    </source>
</evidence>
<evidence type="ECO:0000256" key="7">
    <source>
        <dbReference type="ARBA" id="ARBA00023136"/>
    </source>
</evidence>
<proteinExistence type="predicted"/>
<dbReference type="Gene3D" id="3.40.50.2300">
    <property type="match status" value="7"/>
</dbReference>
<accession>A0A5J5DLR1</accession>
<dbReference type="CDD" id="cd06364">
    <property type="entry name" value="PBP1_CaSR"/>
    <property type="match status" value="1"/>
</dbReference>
<comment type="caution">
    <text evidence="13">The sequence shown here is derived from an EMBL/GenBank/DDBJ whole genome shotgun (WGS) entry which is preliminary data.</text>
</comment>
<dbReference type="EMBL" id="VOFY01000003">
    <property type="protein sequence ID" value="KAA8594337.1"/>
    <property type="molecule type" value="Genomic_DNA"/>
</dbReference>
<keyword evidence="5" id="KW-1133">Transmembrane helix</keyword>
<dbReference type="PRINTS" id="PR00248">
    <property type="entry name" value="GPCRMGR"/>
</dbReference>